<evidence type="ECO:0000259" key="6">
    <source>
        <dbReference type="Pfam" id="PF14512"/>
    </source>
</evidence>
<dbReference type="PANTHER" id="PTHR43673">
    <property type="entry name" value="NAD(P)H NITROREDUCTASE YDGI-RELATED"/>
    <property type="match status" value="1"/>
</dbReference>
<reference evidence="7 8" key="1">
    <citation type="submission" date="2020-07" db="EMBL/GenBank/DDBJ databases">
        <title>Characterization and genome sequencing of isolate MD1, a novel member within the family Lachnospiraceae.</title>
        <authorList>
            <person name="Rettenmaier R."/>
            <person name="Di Bello L."/>
            <person name="Zinser C."/>
            <person name="Scheitz K."/>
            <person name="Liebl W."/>
            <person name="Zverlov V."/>
        </authorList>
    </citation>
    <scope>NUCLEOTIDE SEQUENCE [LARGE SCALE GENOMIC DNA]</scope>
    <source>
        <strain evidence="7 8">MD1</strain>
    </source>
</reference>
<evidence type="ECO:0000256" key="1">
    <source>
        <dbReference type="ARBA" id="ARBA00001917"/>
    </source>
</evidence>
<organism evidence="7 8">
    <name type="scientific">Variimorphobacter saccharofermentans</name>
    <dbReference type="NCBI Taxonomy" id="2755051"/>
    <lineage>
        <taxon>Bacteria</taxon>
        <taxon>Bacillati</taxon>
        <taxon>Bacillota</taxon>
        <taxon>Clostridia</taxon>
        <taxon>Lachnospirales</taxon>
        <taxon>Lachnospiraceae</taxon>
        <taxon>Variimorphobacter</taxon>
    </lineage>
</organism>
<comment type="caution">
    <text evidence="7">The sequence shown here is derived from an EMBL/GenBank/DDBJ whole genome shotgun (WGS) entry which is preliminary data.</text>
</comment>
<feature type="domain" description="Putative nitroreductase TM1586" evidence="6">
    <location>
        <begin position="2"/>
        <end position="221"/>
    </location>
</feature>
<accession>A0A839JY35</accession>
<protein>
    <submittedName>
        <fullName evidence="7">Nitroreductase family protein</fullName>
    </submittedName>
</protein>
<dbReference type="Pfam" id="PF14512">
    <property type="entry name" value="TM1586_NiRdase"/>
    <property type="match status" value="1"/>
</dbReference>
<dbReference type="InterPro" id="IPR029478">
    <property type="entry name" value="TM1586_NiRdase"/>
</dbReference>
<keyword evidence="8" id="KW-1185">Reference proteome</keyword>
<dbReference type="SUPFAM" id="SSF55469">
    <property type="entry name" value="FMN-dependent nitroreductase-like"/>
    <property type="match status" value="1"/>
</dbReference>
<dbReference type="Gene3D" id="3.40.109.30">
    <property type="entry name" value="putative nitroreductase (tm1586), domain 2"/>
    <property type="match status" value="1"/>
</dbReference>
<evidence type="ECO:0000313" key="7">
    <source>
        <dbReference type="EMBL" id="MBB2182234.1"/>
    </source>
</evidence>
<dbReference type="EMBL" id="JACEGA010000001">
    <property type="protein sequence ID" value="MBB2182234.1"/>
    <property type="molecule type" value="Genomic_DNA"/>
</dbReference>
<keyword evidence="5" id="KW-0560">Oxidoreductase</keyword>
<keyword evidence="4" id="KW-0288">FMN</keyword>
<evidence type="ECO:0000256" key="3">
    <source>
        <dbReference type="ARBA" id="ARBA00022630"/>
    </source>
</evidence>
<dbReference type="AlphaFoldDB" id="A0A839JY35"/>
<dbReference type="PANTHER" id="PTHR43673:SF2">
    <property type="entry name" value="NITROREDUCTASE"/>
    <property type="match status" value="1"/>
</dbReference>
<name>A0A839JY35_9FIRM</name>
<sequence length="254" mass="28880">MNTFDAIFSRKSVRHFQYEKLEWDVISDILEYANSLPLLIEGIAIEFKLVSNIEANQGFNNPFSVRAPYYICISSENKEDYLLNAGYLMQQLNLYITAKGLGTCFVLSGPGRGLKASMKYEYVIALAFGKTVSSPYRDSSKAKRLPESDVVVYKEEVTPDIKQIINAARLAPSAYNSQPWRFVVYKNRIHIFTKKNSFLAKALDYNKMIDMGIMLANLLLASEELWVDTSLTKSDTLKNKLFQNNEYVCTVIIG</sequence>
<dbReference type="InterPro" id="IPR000415">
    <property type="entry name" value="Nitroreductase-like"/>
</dbReference>
<evidence type="ECO:0000256" key="4">
    <source>
        <dbReference type="ARBA" id="ARBA00022643"/>
    </source>
</evidence>
<dbReference type="GO" id="GO:0016491">
    <property type="term" value="F:oxidoreductase activity"/>
    <property type="evidence" value="ECO:0007669"/>
    <property type="project" value="UniProtKB-KW"/>
</dbReference>
<evidence type="ECO:0000256" key="2">
    <source>
        <dbReference type="ARBA" id="ARBA00007118"/>
    </source>
</evidence>
<keyword evidence="3" id="KW-0285">Flavoprotein</keyword>
<evidence type="ECO:0000313" key="8">
    <source>
        <dbReference type="Proteomes" id="UP000574276"/>
    </source>
</evidence>
<dbReference type="CDD" id="cd02062">
    <property type="entry name" value="Nitro_FMN_reductase"/>
    <property type="match status" value="1"/>
</dbReference>
<proteinExistence type="inferred from homology"/>
<comment type="similarity">
    <text evidence="2">Belongs to the nitroreductase family.</text>
</comment>
<dbReference type="Proteomes" id="UP000574276">
    <property type="component" value="Unassembled WGS sequence"/>
</dbReference>
<dbReference type="RefSeq" id="WP_228351961.1">
    <property type="nucleotide sequence ID" value="NZ_JACEGA010000001.1"/>
</dbReference>
<dbReference type="Gene3D" id="3.40.109.10">
    <property type="entry name" value="NADH Oxidase"/>
    <property type="match status" value="1"/>
</dbReference>
<gene>
    <name evidence="7" type="ORF">H0486_05015</name>
</gene>
<evidence type="ECO:0000256" key="5">
    <source>
        <dbReference type="ARBA" id="ARBA00023002"/>
    </source>
</evidence>
<comment type="cofactor">
    <cofactor evidence="1">
        <name>FMN</name>
        <dbReference type="ChEBI" id="CHEBI:58210"/>
    </cofactor>
</comment>